<dbReference type="RefSeq" id="WP_055726379.1">
    <property type="nucleotide sequence ID" value="NZ_FUYX01000009.1"/>
</dbReference>
<name>A0A0Q3T476_9HYPH</name>
<accession>A0A0Q3T476</accession>
<dbReference type="GO" id="GO:0016020">
    <property type="term" value="C:membrane"/>
    <property type="evidence" value="ECO:0007669"/>
    <property type="project" value="InterPro"/>
</dbReference>
<keyword evidence="1 2" id="KW-0732">Signal</keyword>
<dbReference type="GO" id="GO:0015276">
    <property type="term" value="F:ligand-gated monoatomic ion channel activity"/>
    <property type="evidence" value="ECO:0007669"/>
    <property type="project" value="InterPro"/>
</dbReference>
<evidence type="ECO:0000256" key="1">
    <source>
        <dbReference type="ARBA" id="ARBA00022729"/>
    </source>
</evidence>
<feature type="chain" id="PRO_5014520660" evidence="2">
    <location>
        <begin position="24"/>
        <end position="257"/>
    </location>
</feature>
<dbReference type="EMBL" id="FUYX01000009">
    <property type="protein sequence ID" value="SKB98114.1"/>
    <property type="molecule type" value="Genomic_DNA"/>
</dbReference>
<reference evidence="5 7" key="1">
    <citation type="submission" date="2015-10" db="EMBL/GenBank/DDBJ databases">
        <title>Draft genome of Bosea thiooxidans.</title>
        <authorList>
            <person name="Wang X."/>
        </authorList>
    </citation>
    <scope>NUCLEOTIDE SEQUENCE [LARGE SCALE GENOMIC DNA]</scope>
    <source>
        <strain evidence="5 7">CGMCC 9174</strain>
    </source>
</reference>
<dbReference type="InterPro" id="IPR001320">
    <property type="entry name" value="Iontro_rcpt_C"/>
</dbReference>
<evidence type="ECO:0000313" key="6">
    <source>
        <dbReference type="EMBL" id="SKB98114.1"/>
    </source>
</evidence>
<gene>
    <name evidence="5" type="ORF">ARD30_01245</name>
    <name evidence="6" type="ORF">SAMN05660750_03446</name>
</gene>
<dbReference type="SUPFAM" id="SSF53850">
    <property type="entry name" value="Periplasmic binding protein-like II"/>
    <property type="match status" value="1"/>
</dbReference>
<protein>
    <submittedName>
        <fullName evidence="5">Amino acid ABC transporter</fullName>
    </submittedName>
    <submittedName>
        <fullName evidence="6">Polar amino acid transport system substrate-binding protein</fullName>
    </submittedName>
</protein>
<reference evidence="6 8" key="2">
    <citation type="submission" date="2017-02" db="EMBL/GenBank/DDBJ databases">
        <authorList>
            <person name="Peterson S.W."/>
        </authorList>
    </citation>
    <scope>NUCLEOTIDE SEQUENCE [LARGE SCALE GENOMIC DNA]</scope>
    <source>
        <strain evidence="6 8">DSM 9653</strain>
    </source>
</reference>
<evidence type="ECO:0000313" key="8">
    <source>
        <dbReference type="Proteomes" id="UP000190130"/>
    </source>
</evidence>
<dbReference type="EMBL" id="LMAR01000001">
    <property type="protein sequence ID" value="KQK32434.1"/>
    <property type="molecule type" value="Genomic_DNA"/>
</dbReference>
<evidence type="ECO:0000259" key="4">
    <source>
        <dbReference type="SMART" id="SM00079"/>
    </source>
</evidence>
<feature type="domain" description="Solute-binding protein family 3/N-terminal" evidence="3">
    <location>
        <begin position="30"/>
        <end position="257"/>
    </location>
</feature>
<evidence type="ECO:0000313" key="7">
    <source>
        <dbReference type="Proteomes" id="UP000051562"/>
    </source>
</evidence>
<dbReference type="SMART" id="SM00079">
    <property type="entry name" value="PBPe"/>
    <property type="match status" value="1"/>
</dbReference>
<dbReference type="OrthoDB" id="9807134at2"/>
<dbReference type="STRING" id="53254.SAMN05660750_03446"/>
<dbReference type="PANTHER" id="PTHR35936">
    <property type="entry name" value="MEMBRANE-BOUND LYTIC MUREIN TRANSGLYCOSYLASE F"/>
    <property type="match status" value="1"/>
</dbReference>
<dbReference type="Proteomes" id="UP000190130">
    <property type="component" value="Unassembled WGS sequence"/>
</dbReference>
<proteinExistence type="predicted"/>
<dbReference type="Proteomes" id="UP000051562">
    <property type="component" value="Unassembled WGS sequence"/>
</dbReference>
<feature type="domain" description="Ionotropic glutamate receptor C-terminal" evidence="4">
    <location>
        <begin position="30"/>
        <end position="256"/>
    </location>
</feature>
<dbReference type="AlphaFoldDB" id="A0A0Q3T476"/>
<evidence type="ECO:0000259" key="3">
    <source>
        <dbReference type="SMART" id="SM00062"/>
    </source>
</evidence>
<feature type="signal peptide" evidence="2">
    <location>
        <begin position="1"/>
        <end position="23"/>
    </location>
</feature>
<evidence type="ECO:0000313" key="5">
    <source>
        <dbReference type="EMBL" id="KQK32434.1"/>
    </source>
</evidence>
<keyword evidence="7" id="KW-1185">Reference proteome</keyword>
<evidence type="ECO:0000256" key="2">
    <source>
        <dbReference type="SAM" id="SignalP"/>
    </source>
</evidence>
<dbReference type="Gene3D" id="3.40.190.10">
    <property type="entry name" value="Periplasmic binding protein-like II"/>
    <property type="match status" value="2"/>
</dbReference>
<dbReference type="SMART" id="SM00062">
    <property type="entry name" value="PBPb"/>
    <property type="match status" value="1"/>
</dbReference>
<dbReference type="Pfam" id="PF00497">
    <property type="entry name" value="SBP_bac_3"/>
    <property type="match status" value="1"/>
</dbReference>
<dbReference type="PANTHER" id="PTHR35936:SF17">
    <property type="entry name" value="ARGININE-BINDING EXTRACELLULAR PROTEIN ARTP"/>
    <property type="match status" value="1"/>
</dbReference>
<dbReference type="InterPro" id="IPR001638">
    <property type="entry name" value="Solute-binding_3/MltF_N"/>
</dbReference>
<organism evidence="5 7">
    <name type="scientific">Bosea thiooxidans</name>
    <dbReference type="NCBI Taxonomy" id="53254"/>
    <lineage>
        <taxon>Bacteria</taxon>
        <taxon>Pseudomonadati</taxon>
        <taxon>Pseudomonadota</taxon>
        <taxon>Alphaproteobacteria</taxon>
        <taxon>Hyphomicrobiales</taxon>
        <taxon>Boseaceae</taxon>
        <taxon>Bosea</taxon>
    </lineage>
</organism>
<sequence length="257" mass="28143">MKGFVRFAAAAALTLAGATGALAQAKEWKEIRIGTEGAYPPYNNLNAKKELEGFEIDYGNLLCEKMKVKCTWVVQDWDGIIPALQANKYDIILAGMNATEERRKQVDFTTPYSKTPIWMIGPKSTKSDDISPAALKGKSIGAQGSTIHANYVEKFYKDSTARLYPTQEEANLDLLNGRLDYIVADALALADFLKGQGKDCCKRIAEVKRDDAIHGAGVAGAVRKSDTALKALVDKAIAETVADGSLKKLEDKWFKFE</sequence>